<dbReference type="Proteomes" id="UP001152300">
    <property type="component" value="Unassembled WGS sequence"/>
</dbReference>
<proteinExistence type="predicted"/>
<keyword evidence="2" id="KW-1185">Reference proteome</keyword>
<dbReference type="OrthoDB" id="3558399at2759"/>
<dbReference type="AlphaFoldDB" id="A0A9X0AU45"/>
<gene>
    <name evidence="1" type="ORF">OCU04_002612</name>
</gene>
<evidence type="ECO:0000313" key="1">
    <source>
        <dbReference type="EMBL" id="KAJ8068930.1"/>
    </source>
</evidence>
<comment type="caution">
    <text evidence="1">The sequence shown here is derived from an EMBL/GenBank/DDBJ whole genome shotgun (WGS) entry which is preliminary data.</text>
</comment>
<name>A0A9X0AU45_9HELO</name>
<reference evidence="1" key="1">
    <citation type="submission" date="2022-11" db="EMBL/GenBank/DDBJ databases">
        <title>Genome Resource of Sclerotinia nivalis Strain SnTB1, a Plant Pathogen Isolated from American Ginseng.</title>
        <authorList>
            <person name="Fan S."/>
        </authorList>
    </citation>
    <scope>NUCLEOTIDE SEQUENCE</scope>
    <source>
        <strain evidence="1">SnTB1</strain>
    </source>
</reference>
<organism evidence="1 2">
    <name type="scientific">Sclerotinia nivalis</name>
    <dbReference type="NCBI Taxonomy" id="352851"/>
    <lineage>
        <taxon>Eukaryota</taxon>
        <taxon>Fungi</taxon>
        <taxon>Dikarya</taxon>
        <taxon>Ascomycota</taxon>
        <taxon>Pezizomycotina</taxon>
        <taxon>Leotiomycetes</taxon>
        <taxon>Helotiales</taxon>
        <taxon>Sclerotiniaceae</taxon>
        <taxon>Sclerotinia</taxon>
    </lineage>
</organism>
<protein>
    <submittedName>
        <fullName evidence="1">Uncharacterized protein</fullName>
    </submittedName>
</protein>
<accession>A0A9X0AU45</accession>
<evidence type="ECO:0000313" key="2">
    <source>
        <dbReference type="Proteomes" id="UP001152300"/>
    </source>
</evidence>
<dbReference type="EMBL" id="JAPEIS010000002">
    <property type="protein sequence ID" value="KAJ8068930.1"/>
    <property type="molecule type" value="Genomic_DNA"/>
</dbReference>
<sequence>MNQARLKYHRSLWSGGSPPALLEVLISRRGSKASDLRDMIFGHDAVTGHICPRTIHRKWPILHNWKSLYYMTHVDYTQSVEDVYTRAAVYSACFDSPNGIRRLLYHAATKASHVKRDGLPSWVPDWALDLSDVQNPCWPFSNDPMNLVDIPLADEFNCGYIPASRYILTFFYRNTTYELEIVEHTSQLEIDGSQSPLNKVVYGYYRHPNQKKA</sequence>